<feature type="domain" description="FAD-binding" evidence="6">
    <location>
        <begin position="72"/>
        <end position="185"/>
    </location>
</feature>
<dbReference type="EMBL" id="JADGJH010004733">
    <property type="protein sequence ID" value="KAJ3084549.1"/>
    <property type="molecule type" value="Genomic_DNA"/>
</dbReference>
<dbReference type="Gene3D" id="3.50.50.60">
    <property type="entry name" value="FAD/NAD(P)-binding domain"/>
    <property type="match status" value="1"/>
</dbReference>
<gene>
    <name evidence="7" type="ORF">HK100_009284</name>
</gene>
<dbReference type="PRINTS" id="PR00420">
    <property type="entry name" value="RNGMNOXGNASE"/>
</dbReference>
<keyword evidence="3" id="KW-0274">FAD</keyword>
<dbReference type="GO" id="GO:0004497">
    <property type="term" value="F:monooxygenase activity"/>
    <property type="evidence" value="ECO:0007669"/>
    <property type="project" value="UniProtKB-KW"/>
</dbReference>
<dbReference type="InterPro" id="IPR050493">
    <property type="entry name" value="FAD-dep_Monooxygenase_BioMet"/>
</dbReference>
<evidence type="ECO:0000313" key="8">
    <source>
        <dbReference type="Proteomes" id="UP001211907"/>
    </source>
</evidence>
<comment type="similarity">
    <text evidence="1">Belongs to the paxM FAD-dependent monooxygenase family.</text>
</comment>
<protein>
    <recommendedName>
        <fullName evidence="6">FAD-binding domain-containing protein</fullName>
    </recommendedName>
</protein>
<reference evidence="7" key="1">
    <citation type="submission" date="2020-05" db="EMBL/GenBank/DDBJ databases">
        <title>Phylogenomic resolution of chytrid fungi.</title>
        <authorList>
            <person name="Stajich J.E."/>
            <person name="Amses K."/>
            <person name="Simmons R."/>
            <person name="Seto K."/>
            <person name="Myers J."/>
            <person name="Bonds A."/>
            <person name="Quandt C.A."/>
            <person name="Barry K."/>
            <person name="Liu P."/>
            <person name="Grigoriev I."/>
            <person name="Longcore J.E."/>
            <person name="James T.Y."/>
        </authorList>
    </citation>
    <scope>NUCLEOTIDE SEQUENCE</scope>
    <source>
        <strain evidence="7">JEL0513</strain>
    </source>
</reference>
<evidence type="ECO:0000313" key="7">
    <source>
        <dbReference type="EMBL" id="KAJ3084549.1"/>
    </source>
</evidence>
<organism evidence="7 8">
    <name type="scientific">Physocladia obscura</name>
    <dbReference type="NCBI Taxonomy" id="109957"/>
    <lineage>
        <taxon>Eukaryota</taxon>
        <taxon>Fungi</taxon>
        <taxon>Fungi incertae sedis</taxon>
        <taxon>Chytridiomycota</taxon>
        <taxon>Chytridiomycota incertae sedis</taxon>
        <taxon>Chytridiomycetes</taxon>
        <taxon>Chytridiales</taxon>
        <taxon>Chytriomycetaceae</taxon>
        <taxon>Physocladia</taxon>
    </lineage>
</organism>
<dbReference type="InterPro" id="IPR002938">
    <property type="entry name" value="FAD-bd"/>
</dbReference>
<evidence type="ECO:0000256" key="1">
    <source>
        <dbReference type="ARBA" id="ARBA00007992"/>
    </source>
</evidence>
<dbReference type="AlphaFoldDB" id="A0AAD5SMR8"/>
<feature type="domain" description="FAD-binding" evidence="6">
    <location>
        <begin position="316"/>
        <end position="383"/>
    </location>
</feature>
<dbReference type="GO" id="GO:0071949">
    <property type="term" value="F:FAD binding"/>
    <property type="evidence" value="ECO:0007669"/>
    <property type="project" value="InterPro"/>
</dbReference>
<dbReference type="Pfam" id="PF13450">
    <property type="entry name" value="NAD_binding_8"/>
    <property type="match status" value="1"/>
</dbReference>
<dbReference type="PANTHER" id="PTHR13789:SF309">
    <property type="entry name" value="PUTATIVE (AFU_ORTHOLOGUE AFUA_6G14510)-RELATED"/>
    <property type="match status" value="1"/>
</dbReference>
<proteinExistence type="inferred from homology"/>
<evidence type="ECO:0000256" key="3">
    <source>
        <dbReference type="ARBA" id="ARBA00022827"/>
    </source>
</evidence>
<dbReference type="Proteomes" id="UP001211907">
    <property type="component" value="Unassembled WGS sequence"/>
</dbReference>
<dbReference type="PANTHER" id="PTHR13789">
    <property type="entry name" value="MONOOXYGENASE"/>
    <property type="match status" value="1"/>
</dbReference>
<dbReference type="SUPFAM" id="SSF51905">
    <property type="entry name" value="FAD/NAD(P)-binding domain"/>
    <property type="match status" value="1"/>
</dbReference>
<sequence>MPLRVLVIGGGLVGATAGLALKKQGHEVTILDKLDAAAAIRSAAASGTAPSIHFGEVQGGSISLYTNGLLCLDRLGLLDAVLGQPHALMSDTGYMKMDGSDLITRLAAPPGKFAYPPRFFLRSFLHGVLMAQCNARGIKLYTSRKLVGLEQTPAEVVCRFDDGSSVAADLVLGCDGIHSAVRKAVFPDAAKPEFWRSGYIGVFERGQEVGPDKHKLDFRRATAGGIYSDAVSGELIYTANCNPTTGAWFVLKSDVEQPAAGAEVDDWRPTTDLPTESKNLARVVQEWGAPPDIVDTIAHAKRITPVNIYDLPDLPSFHSGRVLLLGDAAHGTMPIIGQGFCSGLEDVAVLSELFEKFNDPKDLGKVLTLYDKIRLPRVRAITKSSREVSARLKAPTPTSAAIGRVMMKLIFSIKTFLGAQDAIVTYDYRTDFAKVVAESS</sequence>
<evidence type="ECO:0000256" key="4">
    <source>
        <dbReference type="ARBA" id="ARBA00023002"/>
    </source>
</evidence>
<evidence type="ECO:0000256" key="5">
    <source>
        <dbReference type="ARBA" id="ARBA00023033"/>
    </source>
</evidence>
<keyword evidence="4" id="KW-0560">Oxidoreductase</keyword>
<dbReference type="InterPro" id="IPR036188">
    <property type="entry name" value="FAD/NAD-bd_sf"/>
</dbReference>
<evidence type="ECO:0000259" key="6">
    <source>
        <dbReference type="Pfam" id="PF01494"/>
    </source>
</evidence>
<comment type="caution">
    <text evidence="7">The sequence shown here is derived from an EMBL/GenBank/DDBJ whole genome shotgun (WGS) entry which is preliminary data.</text>
</comment>
<name>A0AAD5SMR8_9FUNG</name>
<accession>A0AAD5SMR8</accession>
<keyword evidence="2" id="KW-0285">Flavoprotein</keyword>
<keyword evidence="5" id="KW-0503">Monooxygenase</keyword>
<dbReference type="Pfam" id="PF01494">
    <property type="entry name" value="FAD_binding_3"/>
    <property type="match status" value="2"/>
</dbReference>
<keyword evidence="8" id="KW-1185">Reference proteome</keyword>
<evidence type="ECO:0000256" key="2">
    <source>
        <dbReference type="ARBA" id="ARBA00022630"/>
    </source>
</evidence>